<dbReference type="VEuPathDB" id="FungiDB:BD410DRAFT_496892"/>
<protein>
    <submittedName>
        <fullName evidence="1">Uncharacterized protein</fullName>
    </submittedName>
</protein>
<keyword evidence="2" id="KW-1185">Reference proteome</keyword>
<sequence>MEHMIFGRYHTQRQVYQLSPILIGCYSQTCFDSHWHLKVNAPASDDHDMFRFVDFREDYVITVLFLHEIDQSSFRNDGPPLVGRIHLDLFETVLLYFVWNGKLSTLHLWNTPFPGLATVSSTVLQTTAWQFRYRCPFTYAVWSSKREPS</sequence>
<organism evidence="1 2">
    <name type="scientific">Rickenella mellea</name>
    <dbReference type="NCBI Taxonomy" id="50990"/>
    <lineage>
        <taxon>Eukaryota</taxon>
        <taxon>Fungi</taxon>
        <taxon>Dikarya</taxon>
        <taxon>Basidiomycota</taxon>
        <taxon>Agaricomycotina</taxon>
        <taxon>Agaricomycetes</taxon>
        <taxon>Hymenochaetales</taxon>
        <taxon>Rickenellaceae</taxon>
        <taxon>Rickenella</taxon>
    </lineage>
</organism>
<evidence type="ECO:0000313" key="2">
    <source>
        <dbReference type="Proteomes" id="UP000294933"/>
    </source>
</evidence>
<dbReference type="Proteomes" id="UP000294933">
    <property type="component" value="Unassembled WGS sequence"/>
</dbReference>
<gene>
    <name evidence="1" type="ORF">BD410DRAFT_496892</name>
</gene>
<name>A0A4Y7PTY5_9AGAM</name>
<accession>A0A4Y7PTY5</accession>
<evidence type="ECO:0000313" key="1">
    <source>
        <dbReference type="EMBL" id="TDL18501.1"/>
    </source>
</evidence>
<proteinExistence type="predicted"/>
<dbReference type="EMBL" id="ML170207">
    <property type="protein sequence ID" value="TDL18501.1"/>
    <property type="molecule type" value="Genomic_DNA"/>
</dbReference>
<dbReference type="AlphaFoldDB" id="A0A4Y7PTY5"/>
<reference evidence="1 2" key="1">
    <citation type="submission" date="2018-06" db="EMBL/GenBank/DDBJ databases">
        <title>A transcriptomic atlas of mushroom development highlights an independent origin of complex multicellularity.</title>
        <authorList>
            <consortium name="DOE Joint Genome Institute"/>
            <person name="Krizsan K."/>
            <person name="Almasi E."/>
            <person name="Merenyi Z."/>
            <person name="Sahu N."/>
            <person name="Viragh M."/>
            <person name="Koszo T."/>
            <person name="Mondo S."/>
            <person name="Kiss B."/>
            <person name="Balint B."/>
            <person name="Kues U."/>
            <person name="Barry K."/>
            <person name="Hegedus J.C."/>
            <person name="Henrissat B."/>
            <person name="Johnson J."/>
            <person name="Lipzen A."/>
            <person name="Ohm R."/>
            <person name="Nagy I."/>
            <person name="Pangilinan J."/>
            <person name="Yan J."/>
            <person name="Xiong Y."/>
            <person name="Grigoriev I.V."/>
            <person name="Hibbett D.S."/>
            <person name="Nagy L.G."/>
        </authorList>
    </citation>
    <scope>NUCLEOTIDE SEQUENCE [LARGE SCALE GENOMIC DNA]</scope>
    <source>
        <strain evidence="1 2">SZMC22713</strain>
    </source>
</reference>